<keyword evidence="2" id="KW-1185">Reference proteome</keyword>
<protein>
    <recommendedName>
        <fullName evidence="3">DSBA-like thioredoxin domain-containing protein</fullName>
    </recommendedName>
</protein>
<organism evidence="1 2">
    <name type="scientific">Actinoallomurus iriomotensis</name>
    <dbReference type="NCBI Taxonomy" id="478107"/>
    <lineage>
        <taxon>Bacteria</taxon>
        <taxon>Bacillati</taxon>
        <taxon>Actinomycetota</taxon>
        <taxon>Actinomycetes</taxon>
        <taxon>Streptosporangiales</taxon>
        <taxon>Thermomonosporaceae</taxon>
        <taxon>Actinoallomurus</taxon>
    </lineage>
</organism>
<dbReference type="InterPro" id="IPR036249">
    <property type="entry name" value="Thioredoxin-like_sf"/>
</dbReference>
<evidence type="ECO:0000313" key="1">
    <source>
        <dbReference type="EMBL" id="GLY85423.1"/>
    </source>
</evidence>
<dbReference type="Pfam" id="PF13743">
    <property type="entry name" value="Thioredoxin_5"/>
    <property type="match status" value="1"/>
</dbReference>
<accession>A0A9W6S1F0</accession>
<dbReference type="EMBL" id="BSTK01000004">
    <property type="protein sequence ID" value="GLY85423.1"/>
    <property type="molecule type" value="Genomic_DNA"/>
</dbReference>
<dbReference type="AlphaFoldDB" id="A0A9W6S1F0"/>
<evidence type="ECO:0000313" key="2">
    <source>
        <dbReference type="Proteomes" id="UP001165074"/>
    </source>
</evidence>
<dbReference type="Gene3D" id="3.40.30.10">
    <property type="entry name" value="Glutaredoxin"/>
    <property type="match status" value="1"/>
</dbReference>
<dbReference type="Proteomes" id="UP001165074">
    <property type="component" value="Unassembled WGS sequence"/>
</dbReference>
<gene>
    <name evidence="1" type="ORF">Airi02_033520</name>
</gene>
<dbReference type="RefSeq" id="WP_285572323.1">
    <property type="nucleotide sequence ID" value="NZ_BSTK01000004.1"/>
</dbReference>
<dbReference type="SUPFAM" id="SSF52833">
    <property type="entry name" value="Thioredoxin-like"/>
    <property type="match status" value="1"/>
</dbReference>
<reference evidence="1" key="1">
    <citation type="submission" date="2023-03" db="EMBL/GenBank/DDBJ databases">
        <title>Actinoallomurus iriomotensis NBRC 103684.</title>
        <authorList>
            <person name="Ichikawa N."/>
            <person name="Sato H."/>
            <person name="Tonouchi N."/>
        </authorList>
    </citation>
    <scope>NUCLEOTIDE SEQUENCE</scope>
    <source>
        <strain evidence="1">NBRC 103684</strain>
    </source>
</reference>
<comment type="caution">
    <text evidence="1">The sequence shown here is derived from an EMBL/GenBank/DDBJ whole genome shotgun (WGS) entry which is preliminary data.</text>
</comment>
<name>A0A9W6S1F0_9ACTN</name>
<proteinExistence type="predicted"/>
<sequence length="299" mass="32339">MTAGGPLTVVEFTDPACPWAWGSEPKFRWLRAALTGPDGRGARWRRVFGILFDDDDDPAPDPDAEAAWYQRYIADIAAHTAAPYAPRLRWVARSSWPSSLAARAAEAQGAEVAEPVLRRLRETTFLLGAPADRAETVLDAVTGVPGLDHARLSRDLASEEVRSAVRRDWEETRDPFPEVLTIAGPGPHPGRAKEAGERYRFALPTLVFTGPAGRAVVPGWRELDEYVEAAERVAPGVRLTAPRRSAAELLDRHRSLTGPDLVLLAGSTDPPPGAVRVDGVGGPVWLHPSEAATHPALRG</sequence>
<evidence type="ECO:0008006" key="3">
    <source>
        <dbReference type="Google" id="ProtNLM"/>
    </source>
</evidence>